<evidence type="ECO:0000256" key="8">
    <source>
        <dbReference type="PROSITE-ProRule" id="PRU01330"/>
    </source>
</evidence>
<dbReference type="InterPro" id="IPR008147">
    <property type="entry name" value="Gln_synt_N"/>
</dbReference>
<dbReference type="SMART" id="SM01230">
    <property type="entry name" value="Gln-synt_C"/>
    <property type="match status" value="1"/>
</dbReference>
<dbReference type="InterPro" id="IPR036651">
    <property type="entry name" value="Gln_synt_N_sf"/>
</dbReference>
<dbReference type="PANTHER" id="PTHR43785">
    <property type="entry name" value="GAMMA-GLUTAMYLPUTRESCINE SYNTHETASE"/>
    <property type="match status" value="1"/>
</dbReference>
<dbReference type="SUPFAM" id="SSF55931">
    <property type="entry name" value="Glutamine synthetase/guanido kinase"/>
    <property type="match status" value="1"/>
</dbReference>
<evidence type="ECO:0000313" key="12">
    <source>
        <dbReference type="EMBL" id="PJA61622.1"/>
    </source>
</evidence>
<dbReference type="Proteomes" id="UP000229213">
    <property type="component" value="Unassembled WGS sequence"/>
</dbReference>
<dbReference type="InterPro" id="IPR008146">
    <property type="entry name" value="Gln_synth_cat_dom"/>
</dbReference>
<keyword evidence="5" id="KW-0547">Nucleotide-binding</keyword>
<dbReference type="Gene3D" id="3.30.590.10">
    <property type="entry name" value="Glutamine synthetase/guanido kinase, catalytic domain"/>
    <property type="match status" value="1"/>
</dbReference>
<dbReference type="SUPFAM" id="SSF54368">
    <property type="entry name" value="Glutamine synthetase, N-terminal domain"/>
    <property type="match status" value="1"/>
</dbReference>
<evidence type="ECO:0000259" key="11">
    <source>
        <dbReference type="PROSITE" id="PS51987"/>
    </source>
</evidence>
<dbReference type="EMBL" id="PFWI01000188">
    <property type="protein sequence ID" value="PJA61622.1"/>
    <property type="molecule type" value="Genomic_DNA"/>
</dbReference>
<evidence type="ECO:0000256" key="3">
    <source>
        <dbReference type="ARBA" id="ARBA00022598"/>
    </source>
</evidence>
<dbReference type="InterPro" id="IPR014746">
    <property type="entry name" value="Gln_synth/guanido_kin_cat_dom"/>
</dbReference>
<dbReference type="GO" id="GO:0004356">
    <property type="term" value="F:glutamine synthetase activity"/>
    <property type="evidence" value="ECO:0007669"/>
    <property type="project" value="InterPro"/>
</dbReference>
<evidence type="ECO:0000256" key="4">
    <source>
        <dbReference type="ARBA" id="ARBA00022723"/>
    </source>
</evidence>
<gene>
    <name evidence="12" type="ORF">CO162_05305</name>
</gene>
<evidence type="ECO:0000256" key="1">
    <source>
        <dbReference type="ARBA" id="ARBA00001946"/>
    </source>
</evidence>
<name>A0A2M7YF69_9BACT</name>
<feature type="domain" description="GS beta-grasp" evidence="10">
    <location>
        <begin position="15"/>
        <end position="101"/>
    </location>
</feature>
<feature type="domain" description="GS catalytic" evidence="11">
    <location>
        <begin position="108"/>
        <end position="444"/>
    </location>
</feature>
<dbReference type="GO" id="GO:0046872">
    <property type="term" value="F:metal ion binding"/>
    <property type="evidence" value="ECO:0007669"/>
    <property type="project" value="UniProtKB-KW"/>
</dbReference>
<evidence type="ECO:0000256" key="5">
    <source>
        <dbReference type="ARBA" id="ARBA00022741"/>
    </source>
</evidence>
<dbReference type="AlphaFoldDB" id="A0A2M7YF69"/>
<dbReference type="GO" id="GO:0005524">
    <property type="term" value="F:ATP binding"/>
    <property type="evidence" value="ECO:0007669"/>
    <property type="project" value="UniProtKB-KW"/>
</dbReference>
<evidence type="ECO:0000313" key="13">
    <source>
        <dbReference type="Proteomes" id="UP000229213"/>
    </source>
</evidence>
<comment type="cofactor">
    <cofactor evidence="1">
        <name>Mg(2+)</name>
        <dbReference type="ChEBI" id="CHEBI:18420"/>
    </cofactor>
</comment>
<dbReference type="PROSITE" id="PS51987">
    <property type="entry name" value="GS_CATALYTIC"/>
    <property type="match status" value="1"/>
</dbReference>
<dbReference type="PROSITE" id="PS00181">
    <property type="entry name" value="GLNA_ATP"/>
    <property type="match status" value="1"/>
</dbReference>
<accession>A0A2M7YF69</accession>
<dbReference type="Pfam" id="PF03951">
    <property type="entry name" value="Gln-synt_N"/>
    <property type="match status" value="1"/>
</dbReference>
<evidence type="ECO:0000256" key="9">
    <source>
        <dbReference type="RuleBase" id="RU000384"/>
    </source>
</evidence>
<protein>
    <submittedName>
        <fullName evidence="12">Glutamine synthetase</fullName>
    </submittedName>
</protein>
<comment type="caution">
    <text evidence="12">The sequence shown here is derived from an EMBL/GenBank/DDBJ whole genome shotgun (WGS) entry which is preliminary data.</text>
</comment>
<keyword evidence="4" id="KW-0479">Metal-binding</keyword>
<organism evidence="12 13">
    <name type="scientific">bacterium (Candidatus Ratteibacteria) CG_4_9_14_3_um_filter_41_21</name>
    <dbReference type="NCBI Taxonomy" id="2014289"/>
    <lineage>
        <taxon>Bacteria</taxon>
        <taxon>Candidatus Ratteibacteria</taxon>
    </lineage>
</organism>
<keyword evidence="3" id="KW-0436">Ligase</keyword>
<sequence length="444" mass="50785">MVNSKENILKKVKEHKIKFIHLWFTDILGFLKSVAITSGELIRAIDEGIGFDGSSIEGFARIDESDMIAVPDISTFQILPIGMNEGYSIARMFCDIMKSDKTPYQGDPRWILKKITKEVSDQMKFTSYMGAELEYFYFKNSTLPPQLLDRGSYFDLTPTDVASDLRNKTIQALESMEISAECSHHEVASSQHEIDLKFTNTLSMADNIMTSKLLIKEIALKHGAYATFMPKPIYGENGSGMHTHQSLFRENKNVFFDSKEKNHISKTAKQYIAGLLRHSPEITVVTNQWVNSYKRLVPGYEAPVYLTWALKNRSDLIRVPEYQPHDEKAMRIEFRSPDPACNPYLTFAVMLAAGAEGIKNAYEPPPPTQQNVYQMTEEERKHTGIDMLPGSLYEAIKIAEKSNLLRKTLGEHIFTKLLENRKIEWNNYTRQVSSYELEKFFAVL</sequence>
<dbReference type="Gene3D" id="3.10.20.70">
    <property type="entry name" value="Glutamine synthetase, N-terminal domain"/>
    <property type="match status" value="1"/>
</dbReference>
<dbReference type="FunFam" id="3.30.590.10:FF:000003">
    <property type="entry name" value="Glutamine synthetase 2"/>
    <property type="match status" value="1"/>
</dbReference>
<dbReference type="PANTHER" id="PTHR43785:SF12">
    <property type="entry name" value="TYPE-1 GLUTAMINE SYNTHETASE 2"/>
    <property type="match status" value="1"/>
</dbReference>
<evidence type="ECO:0000256" key="6">
    <source>
        <dbReference type="ARBA" id="ARBA00022840"/>
    </source>
</evidence>
<proteinExistence type="inferred from homology"/>
<evidence type="ECO:0000256" key="2">
    <source>
        <dbReference type="ARBA" id="ARBA00009897"/>
    </source>
</evidence>
<comment type="similarity">
    <text evidence="2 8 9">Belongs to the glutamine synthetase family.</text>
</comment>
<dbReference type="GO" id="GO:0006542">
    <property type="term" value="P:glutamine biosynthetic process"/>
    <property type="evidence" value="ECO:0007669"/>
    <property type="project" value="InterPro"/>
</dbReference>
<reference evidence="13" key="1">
    <citation type="submission" date="2017-09" db="EMBL/GenBank/DDBJ databases">
        <title>Depth-based differentiation of microbial function through sediment-hosted aquifers and enrichment of novel symbionts in the deep terrestrial subsurface.</title>
        <authorList>
            <person name="Probst A.J."/>
            <person name="Ladd B."/>
            <person name="Jarett J.K."/>
            <person name="Geller-Mcgrath D.E."/>
            <person name="Sieber C.M.K."/>
            <person name="Emerson J.B."/>
            <person name="Anantharaman K."/>
            <person name="Thomas B.C."/>
            <person name="Malmstrom R."/>
            <person name="Stieglmeier M."/>
            <person name="Klingl A."/>
            <person name="Woyke T."/>
            <person name="Ryan C.M."/>
            <person name="Banfield J.F."/>
        </authorList>
    </citation>
    <scope>NUCLEOTIDE SEQUENCE [LARGE SCALE GENOMIC DNA]</scope>
</reference>
<evidence type="ECO:0000259" key="10">
    <source>
        <dbReference type="PROSITE" id="PS51986"/>
    </source>
</evidence>
<keyword evidence="6" id="KW-0067">ATP-binding</keyword>
<evidence type="ECO:0000256" key="7">
    <source>
        <dbReference type="ARBA" id="ARBA00022842"/>
    </source>
</evidence>
<dbReference type="Pfam" id="PF00120">
    <property type="entry name" value="Gln-synt_C"/>
    <property type="match status" value="1"/>
</dbReference>
<dbReference type="PROSITE" id="PS51986">
    <property type="entry name" value="GS_BETA_GRASP"/>
    <property type="match status" value="1"/>
</dbReference>
<dbReference type="InterPro" id="IPR027303">
    <property type="entry name" value="Gln_synth_gly_rich_site"/>
</dbReference>
<keyword evidence="7" id="KW-0460">Magnesium</keyword>